<evidence type="ECO:0000313" key="2">
    <source>
        <dbReference type="EMBL" id="KDP28476.1"/>
    </source>
</evidence>
<organism evidence="2 3">
    <name type="scientific">Jatropha curcas</name>
    <name type="common">Barbados nut</name>
    <dbReference type="NCBI Taxonomy" id="180498"/>
    <lineage>
        <taxon>Eukaryota</taxon>
        <taxon>Viridiplantae</taxon>
        <taxon>Streptophyta</taxon>
        <taxon>Embryophyta</taxon>
        <taxon>Tracheophyta</taxon>
        <taxon>Spermatophyta</taxon>
        <taxon>Magnoliopsida</taxon>
        <taxon>eudicotyledons</taxon>
        <taxon>Gunneridae</taxon>
        <taxon>Pentapetalae</taxon>
        <taxon>rosids</taxon>
        <taxon>fabids</taxon>
        <taxon>Malpighiales</taxon>
        <taxon>Euphorbiaceae</taxon>
        <taxon>Crotonoideae</taxon>
        <taxon>Jatropheae</taxon>
        <taxon>Jatropha</taxon>
    </lineage>
</organism>
<feature type="compositionally biased region" description="Polar residues" evidence="1">
    <location>
        <begin position="77"/>
        <end position="86"/>
    </location>
</feature>
<dbReference type="AlphaFoldDB" id="A0A067JWX7"/>
<name>A0A067JWX7_JATCU</name>
<keyword evidence="3" id="KW-1185">Reference proteome</keyword>
<dbReference type="PANTHER" id="PTHR34680:SF3">
    <property type="entry name" value="EXPRESSED PROTEIN"/>
    <property type="match status" value="1"/>
</dbReference>
<evidence type="ECO:0000313" key="3">
    <source>
        <dbReference type="Proteomes" id="UP000027138"/>
    </source>
</evidence>
<reference evidence="2 3" key="1">
    <citation type="journal article" date="2014" name="PLoS ONE">
        <title>Global Analysis of Gene Expression Profiles in Physic Nut (Jatropha curcas L.) Seedlings Exposed to Salt Stress.</title>
        <authorList>
            <person name="Zhang L."/>
            <person name="Zhang C."/>
            <person name="Wu P."/>
            <person name="Chen Y."/>
            <person name="Li M."/>
            <person name="Jiang H."/>
            <person name="Wu G."/>
        </authorList>
    </citation>
    <scope>NUCLEOTIDE SEQUENCE [LARGE SCALE GENOMIC DNA]</scope>
    <source>
        <strain evidence="3">cv. GZQX0401</strain>
        <tissue evidence="2">Young leaves</tissue>
    </source>
</reference>
<dbReference type="Proteomes" id="UP000027138">
    <property type="component" value="Unassembled WGS sequence"/>
</dbReference>
<dbReference type="OrthoDB" id="1927437at2759"/>
<feature type="compositionally biased region" description="Basic and acidic residues" evidence="1">
    <location>
        <begin position="130"/>
        <end position="145"/>
    </location>
</feature>
<feature type="compositionally biased region" description="Basic and acidic residues" evidence="1">
    <location>
        <begin position="87"/>
        <end position="97"/>
    </location>
</feature>
<dbReference type="PANTHER" id="PTHR34680">
    <property type="entry name" value="EXPRESSED PROTEIN"/>
    <property type="match status" value="1"/>
</dbReference>
<sequence length="188" mass="21667">MRIRKNRKLSYGGVGEAEVQQPHVCLLNQSPWDAISFSQQNYQSAIHQFERENSFDGNEDFRDSVRAVERENESARKTNNNDTEMNPTEKKDKLFDDNEIDREFKFSGSEENEHKAVACITNNSSNTDSSTKKSERRGQPREAKRARSASSSRHEFYYYSGFGPLWAKKKDRGEGNNSKGFDISWCCT</sequence>
<feature type="region of interest" description="Disordered" evidence="1">
    <location>
        <begin position="116"/>
        <end position="152"/>
    </location>
</feature>
<dbReference type="EMBL" id="KK914782">
    <property type="protein sequence ID" value="KDP28476.1"/>
    <property type="molecule type" value="Genomic_DNA"/>
</dbReference>
<gene>
    <name evidence="2" type="ORF">JCGZ_14247</name>
</gene>
<accession>A0A067JWX7</accession>
<feature type="compositionally biased region" description="Basic and acidic residues" evidence="1">
    <location>
        <begin position="66"/>
        <end position="76"/>
    </location>
</feature>
<protein>
    <submittedName>
        <fullName evidence="2">Uncharacterized protein</fullName>
    </submittedName>
</protein>
<dbReference type="KEGG" id="jcu:105643332"/>
<proteinExistence type="predicted"/>
<evidence type="ECO:0000256" key="1">
    <source>
        <dbReference type="SAM" id="MobiDB-lite"/>
    </source>
</evidence>
<feature type="region of interest" description="Disordered" evidence="1">
    <location>
        <begin position="66"/>
        <end position="97"/>
    </location>
</feature>